<dbReference type="PANTHER" id="PTHR31283:SF19">
    <property type="entry name" value="EKC_KEOPS COMPLEX SUBUNIT LAGE3"/>
    <property type="match status" value="1"/>
</dbReference>
<evidence type="ECO:0000256" key="8">
    <source>
        <dbReference type="ARBA" id="ARBA00062157"/>
    </source>
</evidence>
<proteinExistence type="inferred from homology"/>
<dbReference type="GO" id="GO:0005634">
    <property type="term" value="C:nucleus"/>
    <property type="evidence" value="ECO:0007669"/>
    <property type="project" value="UniProtKB-SubCell"/>
</dbReference>
<keyword evidence="5" id="KW-0819">tRNA processing</keyword>
<dbReference type="EMBL" id="JBBHLL010001095">
    <property type="protein sequence ID" value="KAK7796623.1"/>
    <property type="molecule type" value="Genomic_DNA"/>
</dbReference>
<comment type="subcellular location">
    <subcellularLocation>
        <location evidence="2">Cytoplasm</location>
    </subcellularLocation>
    <subcellularLocation>
        <location evidence="1">Nucleus</location>
    </subcellularLocation>
</comment>
<sequence>MQGAHRGLSHTANGVDLLTRRCCPSDAGTVAVIPSGDHPVSRAPEQKNHAFNPKAGDLTSQISVHEKRTGEGDQRVEGNKQELPNNLAVPFPTYLEAEIACVSIAPDPKPHQGPLGKELKVSGCMLEVHWIWKDSRLLRISIMNFLDQLSLVVNTIQHFGPPVSQ</sequence>
<evidence type="ECO:0000256" key="6">
    <source>
        <dbReference type="ARBA" id="ARBA00023242"/>
    </source>
</evidence>
<evidence type="ECO:0000256" key="7">
    <source>
        <dbReference type="ARBA" id="ARBA00053047"/>
    </source>
</evidence>
<dbReference type="Proteomes" id="UP001488838">
    <property type="component" value="Unassembled WGS sequence"/>
</dbReference>
<dbReference type="GO" id="GO:0000408">
    <property type="term" value="C:EKC/KEOPS complex"/>
    <property type="evidence" value="ECO:0007669"/>
    <property type="project" value="TreeGrafter"/>
</dbReference>
<organism evidence="11 12">
    <name type="scientific">Myodes glareolus</name>
    <name type="common">Bank vole</name>
    <name type="synonym">Clethrionomys glareolus</name>
    <dbReference type="NCBI Taxonomy" id="447135"/>
    <lineage>
        <taxon>Eukaryota</taxon>
        <taxon>Metazoa</taxon>
        <taxon>Chordata</taxon>
        <taxon>Craniata</taxon>
        <taxon>Vertebrata</taxon>
        <taxon>Euteleostomi</taxon>
        <taxon>Mammalia</taxon>
        <taxon>Eutheria</taxon>
        <taxon>Euarchontoglires</taxon>
        <taxon>Glires</taxon>
        <taxon>Rodentia</taxon>
        <taxon>Myomorpha</taxon>
        <taxon>Muroidea</taxon>
        <taxon>Cricetidae</taxon>
        <taxon>Arvicolinae</taxon>
        <taxon>Myodes</taxon>
    </lineage>
</organism>
<evidence type="ECO:0000256" key="4">
    <source>
        <dbReference type="ARBA" id="ARBA00022490"/>
    </source>
</evidence>
<dbReference type="Gene3D" id="3.30.310.50">
    <property type="entry name" value="Alpha-D-phosphohexomutase, C-terminal domain"/>
    <property type="match status" value="1"/>
</dbReference>
<dbReference type="GO" id="GO:0005737">
    <property type="term" value="C:cytoplasm"/>
    <property type="evidence" value="ECO:0007669"/>
    <property type="project" value="UniProtKB-SubCell"/>
</dbReference>
<evidence type="ECO:0000256" key="5">
    <source>
        <dbReference type="ARBA" id="ARBA00022694"/>
    </source>
</evidence>
<dbReference type="InterPro" id="IPR015419">
    <property type="entry name" value="CTAG/Pcc1"/>
</dbReference>
<evidence type="ECO:0000313" key="11">
    <source>
        <dbReference type="EMBL" id="KAK7796623.1"/>
    </source>
</evidence>
<accession>A0AAW0H1Y7</accession>
<keyword evidence="6" id="KW-0539">Nucleus</keyword>
<name>A0AAW0H1Y7_MYOGA</name>
<dbReference type="AlphaFoldDB" id="A0AAW0H1Y7"/>
<dbReference type="FunFam" id="3.30.310.50:FF:000005">
    <property type="entry name" value="L antigen family member 3"/>
    <property type="match status" value="1"/>
</dbReference>
<evidence type="ECO:0000256" key="3">
    <source>
        <dbReference type="ARBA" id="ARBA00007073"/>
    </source>
</evidence>
<evidence type="ECO:0000313" key="12">
    <source>
        <dbReference type="Proteomes" id="UP001488838"/>
    </source>
</evidence>
<comment type="subunit">
    <text evidence="8">Component of the EKC/KEOPS complex composed of at least GON7, TP53RK, TPRKB, OSGEP and LAGE3; the whole complex dimerizes.</text>
</comment>
<keyword evidence="12" id="KW-1185">Reference proteome</keyword>
<evidence type="ECO:0000256" key="2">
    <source>
        <dbReference type="ARBA" id="ARBA00004496"/>
    </source>
</evidence>
<reference evidence="11 12" key="1">
    <citation type="journal article" date="2023" name="bioRxiv">
        <title>Conserved and derived expression patterns and positive selection on dental genes reveal complex evolutionary context of ever-growing rodent molars.</title>
        <authorList>
            <person name="Calamari Z.T."/>
            <person name="Song A."/>
            <person name="Cohen E."/>
            <person name="Akter M."/>
            <person name="Roy R.D."/>
            <person name="Hallikas O."/>
            <person name="Christensen M.M."/>
            <person name="Li P."/>
            <person name="Marangoni P."/>
            <person name="Jernvall J."/>
            <person name="Klein O.D."/>
        </authorList>
    </citation>
    <scope>NUCLEOTIDE SEQUENCE [LARGE SCALE GENOMIC DNA]</scope>
    <source>
        <strain evidence="11">V071</strain>
    </source>
</reference>
<comment type="similarity">
    <text evidence="3">Belongs to the CTAG/PCC1 family.</text>
</comment>
<comment type="caution">
    <text evidence="11">The sequence shown here is derived from an EMBL/GenBank/DDBJ whole genome shotgun (WGS) entry which is preliminary data.</text>
</comment>
<keyword evidence="4" id="KW-0963">Cytoplasm</keyword>
<dbReference type="GO" id="GO:0008033">
    <property type="term" value="P:tRNA processing"/>
    <property type="evidence" value="ECO:0007669"/>
    <property type="project" value="UniProtKB-KW"/>
</dbReference>
<comment type="function">
    <text evidence="7">Component of the EKC/KEOPS complex that is required for the formation of a threonylcarbamoyl group on adenosine at position 37 (t(6)A37) in tRNAs that read codons beginning with adenine. The complex is probably involved in the transfer of the threonylcarbamoyl moiety of threonylcarbamoyl-AMP (TC-AMP) to the N6 group of A37. LAGE3 functions as a dimerization module for the complex.</text>
</comment>
<evidence type="ECO:0000256" key="1">
    <source>
        <dbReference type="ARBA" id="ARBA00004123"/>
    </source>
</evidence>
<feature type="region of interest" description="Disordered" evidence="10">
    <location>
        <begin position="33"/>
        <end position="55"/>
    </location>
</feature>
<dbReference type="Pfam" id="PF09341">
    <property type="entry name" value="Pcc1"/>
    <property type="match status" value="1"/>
</dbReference>
<protein>
    <recommendedName>
        <fullName evidence="9">L antigen family member 3</fullName>
    </recommendedName>
</protein>
<dbReference type="PANTHER" id="PTHR31283">
    <property type="entry name" value="EKC/KEOPS COMPLEX SUBUNIT PCC1 FAMILY MEMBER"/>
    <property type="match status" value="1"/>
</dbReference>
<evidence type="ECO:0000256" key="10">
    <source>
        <dbReference type="SAM" id="MobiDB-lite"/>
    </source>
</evidence>
<evidence type="ECO:0000256" key="9">
    <source>
        <dbReference type="ARBA" id="ARBA00076355"/>
    </source>
</evidence>
<dbReference type="GO" id="GO:0070525">
    <property type="term" value="P:tRNA threonylcarbamoyladenosine metabolic process"/>
    <property type="evidence" value="ECO:0007669"/>
    <property type="project" value="TreeGrafter"/>
</dbReference>
<gene>
    <name evidence="11" type="ORF">U0070_020975</name>
</gene>